<dbReference type="SMART" id="SM00661">
    <property type="entry name" value="RPOL9"/>
    <property type="match status" value="1"/>
</dbReference>
<gene>
    <name evidence="2" type="ordered locus">DKAM_1249</name>
</gene>
<accession>B8D644</accession>
<organism evidence="2 3">
    <name type="scientific">Desulfurococcus amylolyticus (strain DSM 18924 / JCM 16383 / VKM B-2413 / 1221n)</name>
    <name type="common">Desulfurococcus kamchatkensis</name>
    <dbReference type="NCBI Taxonomy" id="490899"/>
    <lineage>
        <taxon>Archaea</taxon>
        <taxon>Thermoproteota</taxon>
        <taxon>Thermoprotei</taxon>
        <taxon>Desulfurococcales</taxon>
        <taxon>Desulfurococcaceae</taxon>
        <taxon>Desulfurococcus</taxon>
    </lineage>
</organism>
<evidence type="ECO:0000259" key="1">
    <source>
        <dbReference type="SMART" id="SM00661"/>
    </source>
</evidence>
<dbReference type="GO" id="GO:0006351">
    <property type="term" value="P:DNA-templated transcription"/>
    <property type="evidence" value="ECO:0007669"/>
    <property type="project" value="InterPro"/>
</dbReference>
<dbReference type="HOGENOM" id="CLU_166550_0_0_2"/>
<keyword evidence="2" id="KW-0804">Transcription</keyword>
<feature type="domain" description="DNA-directed RNA polymerase II subunit RPB9-like zinc ribbon" evidence="1">
    <location>
        <begin position="7"/>
        <end position="59"/>
    </location>
</feature>
<dbReference type="eggNOG" id="arCOG00580">
    <property type="taxonomic scope" value="Archaea"/>
</dbReference>
<dbReference type="STRING" id="490899.DKAM_1249"/>
<dbReference type="AlphaFoldDB" id="B8D644"/>
<dbReference type="RefSeq" id="WP_012608916.1">
    <property type="nucleotide sequence ID" value="NC_011766.1"/>
</dbReference>
<dbReference type="GeneID" id="7171318"/>
<reference evidence="2 3" key="1">
    <citation type="journal article" date="2009" name="J. Bacteriol.">
        <title>Complete genome sequence of the anaerobic, protein-degrading hyperthermophilic crenarchaeon Desulfurococcus kamchatkensis.</title>
        <authorList>
            <person name="Ravin N.V."/>
            <person name="Mardanov A.V."/>
            <person name="Beletsky A.V."/>
            <person name="Kublanov I.V."/>
            <person name="Kolganova T.V."/>
            <person name="Lebedinsky A.V."/>
            <person name="Chernyh N.A."/>
            <person name="Bonch-Osmolovskaya E.A."/>
            <person name="Skryabin K.G."/>
        </authorList>
    </citation>
    <scope>NUCLEOTIDE SEQUENCE [LARGE SCALE GENOMIC DNA]</scope>
    <source>
        <strain evidence="3">DSM 18924 / JCM 16383 / VKM B-2413 / 1221n</strain>
    </source>
</reference>
<evidence type="ECO:0000313" key="3">
    <source>
        <dbReference type="Proteomes" id="UP000006903"/>
    </source>
</evidence>
<dbReference type="Proteomes" id="UP000006903">
    <property type="component" value="Chromosome"/>
</dbReference>
<proteinExistence type="predicted"/>
<keyword evidence="2" id="KW-0240">DNA-directed RNA polymerase</keyword>
<sequence>MVEEVVKLCPRCGSPLIPVKKDGETVLKCNKCGYEVRMDKRREKYSVKYQVDASKRVVTAQATETKETKLSPEEREILSEYYEVLLEELEREEGSSEESD</sequence>
<dbReference type="GO" id="GO:0000428">
    <property type="term" value="C:DNA-directed RNA polymerase complex"/>
    <property type="evidence" value="ECO:0007669"/>
    <property type="project" value="UniProtKB-KW"/>
</dbReference>
<protein>
    <submittedName>
        <fullName evidence="2">DNA-directed RNA polymerase, M/15 kDa subunit</fullName>
    </submittedName>
</protein>
<dbReference type="EMBL" id="CP001140">
    <property type="protein sequence ID" value="ACL11575.1"/>
    <property type="molecule type" value="Genomic_DNA"/>
</dbReference>
<name>B8D644_DESA1</name>
<evidence type="ECO:0000313" key="2">
    <source>
        <dbReference type="EMBL" id="ACL11575.1"/>
    </source>
</evidence>
<dbReference type="KEGG" id="dka:DKAM_1249"/>
<dbReference type="InterPro" id="IPR001529">
    <property type="entry name" value="Zn_ribbon_RPB9"/>
</dbReference>